<dbReference type="InterPro" id="IPR011042">
    <property type="entry name" value="6-blade_b-propeller_TolB-like"/>
</dbReference>
<evidence type="ECO:0000313" key="5">
    <source>
        <dbReference type="Proteomes" id="UP001165498"/>
    </source>
</evidence>
<dbReference type="Gene3D" id="2.120.10.30">
    <property type="entry name" value="TolB, C-terminal domain"/>
    <property type="match status" value="1"/>
</dbReference>
<dbReference type="Proteomes" id="UP001165498">
    <property type="component" value="Unassembled WGS sequence"/>
</dbReference>
<comment type="caution">
    <text evidence="4">The sequence shown here is derived from an EMBL/GenBank/DDBJ whole genome shotgun (WGS) entry which is preliminary data.</text>
</comment>
<dbReference type="PANTHER" id="PTHR10009">
    <property type="entry name" value="PROTEIN YELLOW-RELATED"/>
    <property type="match status" value="1"/>
</dbReference>
<keyword evidence="5" id="KW-1185">Reference proteome</keyword>
<comment type="subcellular location">
    <subcellularLocation>
        <location evidence="1">Secreted</location>
    </subcellularLocation>
</comment>
<dbReference type="InterPro" id="IPR017996">
    <property type="entry name" value="MRJP/yellow-related"/>
</dbReference>
<feature type="chain" id="PRO_5046349458" evidence="3">
    <location>
        <begin position="23"/>
        <end position="377"/>
    </location>
</feature>
<dbReference type="SUPFAM" id="SSF63829">
    <property type="entry name" value="Calcium-dependent phosphotriesterase"/>
    <property type="match status" value="1"/>
</dbReference>
<name>A0ABT1QQW2_9GAMM</name>
<dbReference type="RefSeq" id="WP_255913544.1">
    <property type="nucleotide sequence ID" value="NZ_JANFQO010000006.1"/>
</dbReference>
<gene>
    <name evidence="4" type="ORF">NM961_08075</name>
</gene>
<organism evidence="4 5">
    <name type="scientific">Tahibacter harae</name>
    <dbReference type="NCBI Taxonomy" id="2963937"/>
    <lineage>
        <taxon>Bacteria</taxon>
        <taxon>Pseudomonadati</taxon>
        <taxon>Pseudomonadota</taxon>
        <taxon>Gammaproteobacteria</taxon>
        <taxon>Lysobacterales</taxon>
        <taxon>Rhodanobacteraceae</taxon>
        <taxon>Tahibacter</taxon>
    </lineage>
</organism>
<dbReference type="EMBL" id="JANFQO010000006">
    <property type="protein sequence ID" value="MCQ4164666.1"/>
    <property type="molecule type" value="Genomic_DNA"/>
</dbReference>
<proteinExistence type="predicted"/>
<keyword evidence="3" id="KW-0732">Signal</keyword>
<dbReference type="Pfam" id="PF03022">
    <property type="entry name" value="MRJP"/>
    <property type="match status" value="1"/>
</dbReference>
<evidence type="ECO:0000313" key="4">
    <source>
        <dbReference type="EMBL" id="MCQ4164666.1"/>
    </source>
</evidence>
<feature type="signal peptide" evidence="3">
    <location>
        <begin position="1"/>
        <end position="22"/>
    </location>
</feature>
<sequence>MKIRCKSAVLALAVWAAGPLAAAGLAPDSLPAERRAGEIEQVFAFTDAMPTGVSVARDGRIFVNFPRWGDEVPYTVAEIRDGKLLPYPSAAANQPNASDPADGFISVQSVVADTRNRLWVLDTAAPNFASPRPGGAKLVAIDLKRNKIQKTYVLPAEVVLEHTYLNDVRFDFSIGKQGVAYITDSGENALIVLDLNTGKALRRLANHRSTSPDAEFLPVVEGRPLQRRDAAGKTQPFAVGADGIALSPDGATLYYCPLSSRRLYAVPTAKLRDAGVSDSEVNAAVRDLGIKGASDGLDADASAIYAGDYEHNAIRKLNPDGSWQTIAHDPRILWPDSLSVGKDGYLYFTANQLHRQASFQGGRDEREKPYSLFRVKL</sequence>
<accession>A0ABT1QQW2</accession>
<reference evidence="4" key="1">
    <citation type="submission" date="2022-07" db="EMBL/GenBank/DDBJ databases">
        <title>Tahibacter sp., a new gammaproteobacterium isolated from the silt sample collected at pig farm.</title>
        <authorList>
            <person name="Chen H."/>
        </authorList>
    </citation>
    <scope>NUCLEOTIDE SEQUENCE</scope>
    <source>
        <strain evidence="4">P2K</strain>
    </source>
</reference>
<keyword evidence="2" id="KW-0964">Secreted</keyword>
<evidence type="ECO:0000256" key="1">
    <source>
        <dbReference type="ARBA" id="ARBA00004613"/>
    </source>
</evidence>
<protein>
    <submittedName>
        <fullName evidence="4">Major royal jelly family protein</fullName>
    </submittedName>
</protein>
<dbReference type="PANTHER" id="PTHR10009:SF18">
    <property type="entry name" value="PROTEIN YELLOW-LIKE PROTEIN"/>
    <property type="match status" value="1"/>
</dbReference>
<evidence type="ECO:0000256" key="2">
    <source>
        <dbReference type="ARBA" id="ARBA00022525"/>
    </source>
</evidence>
<evidence type="ECO:0000256" key="3">
    <source>
        <dbReference type="SAM" id="SignalP"/>
    </source>
</evidence>